<dbReference type="Proteomes" id="UP000243401">
    <property type="component" value="Unassembled WGS sequence"/>
</dbReference>
<dbReference type="EMBL" id="ADJX01000002">
    <property type="protein sequence ID" value="OSL49176.1"/>
    <property type="molecule type" value="Genomic_DNA"/>
</dbReference>
<sequence>MDGTAREARARAILEKRYGKGNVLSERYLRGADGKSVKDPLTGERRRVDFVVKGQDGKWHGVEITSKTANKDLQLAKEGRIRELGGVYVKDPSTGKLVYVEDVSIVVRGK</sequence>
<accession>A0AAJ3NZM5</accession>
<comment type="caution">
    <text evidence="1">The sequence shown here is derived from an EMBL/GenBank/DDBJ whole genome shotgun (WGS) entry which is preliminary data.</text>
</comment>
<proteinExistence type="predicted"/>
<protein>
    <submittedName>
        <fullName evidence="1">Uncharacterized protein</fullName>
    </submittedName>
</protein>
<dbReference type="GeneID" id="86862773"/>
<reference evidence="1 2" key="1">
    <citation type="submission" date="2010-04" db="EMBL/GenBank/DDBJ databases">
        <title>The Genome Sequence of Escherichia coli H605.</title>
        <authorList>
            <consortium name="The Broad Institute Genome Sequencing Platform"/>
            <consortium name="The Broad Institute Genome Sequencing Center for Infectious Disease"/>
            <person name="Feldgarden M."/>
            <person name="Gordon D.M."/>
            <person name="Johnson J.R."/>
            <person name="Johnston B.D."/>
            <person name="Young S."/>
            <person name="Zeng Q."/>
            <person name="Koehrsen M."/>
            <person name="Alvarado L."/>
            <person name="Berlin A.M."/>
            <person name="Borenstein D."/>
            <person name="Chapman S.B."/>
            <person name="Chen Z."/>
            <person name="Engels R."/>
            <person name="Freedman E."/>
            <person name="Gellesch M."/>
            <person name="Goldberg J."/>
            <person name="Griggs A."/>
            <person name="Gujja S."/>
            <person name="Heilman E.R."/>
            <person name="Heiman D.I."/>
            <person name="Hepburn T.A."/>
            <person name="Howarth C."/>
            <person name="Jen D."/>
            <person name="Larson L."/>
            <person name="Mehta T."/>
            <person name="Park D."/>
            <person name="Pearson M."/>
            <person name="Richards J."/>
            <person name="Roberts A."/>
            <person name="Saif S."/>
            <person name="Shea T.D."/>
            <person name="Shenoy N."/>
            <person name="Sisk P."/>
            <person name="Stolte C."/>
            <person name="Sykes S.N."/>
            <person name="Walk T."/>
            <person name="White J."/>
            <person name="Yandava C."/>
            <person name="Haas B."/>
            <person name="Henn M.R."/>
            <person name="Nusbaum C."/>
            <person name="Birren B."/>
        </authorList>
    </citation>
    <scope>NUCLEOTIDE SEQUENCE [LARGE SCALE GENOMIC DNA]</scope>
    <source>
        <strain evidence="1 2">H605</strain>
    </source>
</reference>
<organism evidence="1 2">
    <name type="scientific">Escherichia coli H605</name>
    <dbReference type="NCBI Taxonomy" id="656410"/>
    <lineage>
        <taxon>Bacteria</taxon>
        <taxon>Pseudomonadati</taxon>
        <taxon>Pseudomonadota</taxon>
        <taxon>Gammaproteobacteria</taxon>
        <taxon>Enterobacterales</taxon>
        <taxon>Enterobacteriaceae</taxon>
        <taxon>Escherichia</taxon>
    </lineage>
</organism>
<dbReference type="AlphaFoldDB" id="A0AAJ3NZM5"/>
<evidence type="ECO:0000313" key="1">
    <source>
        <dbReference type="EMBL" id="OSL49176.1"/>
    </source>
</evidence>
<name>A0AAJ3NZM5_ECOLX</name>
<gene>
    <name evidence="1" type="ORF">EATG_00043</name>
</gene>
<evidence type="ECO:0000313" key="2">
    <source>
        <dbReference type="Proteomes" id="UP000243401"/>
    </source>
</evidence>
<dbReference type="RefSeq" id="WP_085460369.1">
    <property type="nucleotide sequence ID" value="NZ_ADJX01000002.1"/>
</dbReference>